<comment type="caution">
    <text evidence="1">The sequence shown here is derived from an EMBL/GenBank/DDBJ whole genome shotgun (WGS) entry which is preliminary data.</text>
</comment>
<evidence type="ECO:0000313" key="2">
    <source>
        <dbReference type="Proteomes" id="UP001218218"/>
    </source>
</evidence>
<accession>A0AAD7EPX1</accession>
<name>A0AAD7EPX1_9AGAR</name>
<proteinExistence type="predicted"/>
<reference evidence="1" key="1">
    <citation type="submission" date="2023-03" db="EMBL/GenBank/DDBJ databases">
        <title>Massive genome expansion in bonnet fungi (Mycena s.s.) driven by repeated elements and novel gene families across ecological guilds.</title>
        <authorList>
            <consortium name="Lawrence Berkeley National Laboratory"/>
            <person name="Harder C.B."/>
            <person name="Miyauchi S."/>
            <person name="Viragh M."/>
            <person name="Kuo A."/>
            <person name="Thoen E."/>
            <person name="Andreopoulos B."/>
            <person name="Lu D."/>
            <person name="Skrede I."/>
            <person name="Drula E."/>
            <person name="Henrissat B."/>
            <person name="Morin E."/>
            <person name="Kohler A."/>
            <person name="Barry K."/>
            <person name="LaButti K."/>
            <person name="Morin E."/>
            <person name="Salamov A."/>
            <person name="Lipzen A."/>
            <person name="Mereny Z."/>
            <person name="Hegedus B."/>
            <person name="Baldrian P."/>
            <person name="Stursova M."/>
            <person name="Weitz H."/>
            <person name="Taylor A."/>
            <person name="Grigoriev I.V."/>
            <person name="Nagy L.G."/>
            <person name="Martin F."/>
            <person name="Kauserud H."/>
        </authorList>
    </citation>
    <scope>NUCLEOTIDE SEQUENCE</scope>
    <source>
        <strain evidence="1">CBHHK002</strain>
    </source>
</reference>
<sequence>MLCPFLQSIFSALLFPLSHRSCWSLFLVGPIPISAASSPFYITAFSTTRERVDPRAATVTTIECNTLKALRLWGRVWAASNGVSRVLTL</sequence>
<dbReference type="EMBL" id="JARIHO010000025">
    <property type="protein sequence ID" value="KAJ7342517.1"/>
    <property type="molecule type" value="Genomic_DNA"/>
</dbReference>
<dbReference type="Proteomes" id="UP001218218">
    <property type="component" value="Unassembled WGS sequence"/>
</dbReference>
<protein>
    <submittedName>
        <fullName evidence="1">Uncharacterized protein</fullName>
    </submittedName>
</protein>
<organism evidence="1 2">
    <name type="scientific">Mycena albidolilacea</name>
    <dbReference type="NCBI Taxonomy" id="1033008"/>
    <lineage>
        <taxon>Eukaryota</taxon>
        <taxon>Fungi</taxon>
        <taxon>Dikarya</taxon>
        <taxon>Basidiomycota</taxon>
        <taxon>Agaricomycotina</taxon>
        <taxon>Agaricomycetes</taxon>
        <taxon>Agaricomycetidae</taxon>
        <taxon>Agaricales</taxon>
        <taxon>Marasmiineae</taxon>
        <taxon>Mycenaceae</taxon>
        <taxon>Mycena</taxon>
    </lineage>
</organism>
<evidence type="ECO:0000313" key="1">
    <source>
        <dbReference type="EMBL" id="KAJ7342517.1"/>
    </source>
</evidence>
<keyword evidence="2" id="KW-1185">Reference proteome</keyword>
<gene>
    <name evidence="1" type="ORF">DFH08DRAFT_874456</name>
</gene>
<dbReference type="AlphaFoldDB" id="A0AAD7EPX1"/>